<dbReference type="Pfam" id="PF13814">
    <property type="entry name" value="Replic_Relax"/>
    <property type="match status" value="1"/>
</dbReference>
<dbReference type="InterPro" id="IPR025855">
    <property type="entry name" value="Replic_Relax"/>
</dbReference>
<gene>
    <name evidence="1" type="ORF">ACIA8P_46360</name>
</gene>
<accession>A0ABW7YIG2</accession>
<dbReference type="RefSeq" id="WP_398662949.1">
    <property type="nucleotide sequence ID" value="NZ_JBITDC010000035.1"/>
</dbReference>
<keyword evidence="2" id="KW-1185">Reference proteome</keyword>
<organism evidence="1 2">
    <name type="scientific">Streptomyces cellulosae</name>
    <dbReference type="NCBI Taxonomy" id="1968"/>
    <lineage>
        <taxon>Bacteria</taxon>
        <taxon>Bacillati</taxon>
        <taxon>Actinomycetota</taxon>
        <taxon>Actinomycetes</taxon>
        <taxon>Kitasatosporales</taxon>
        <taxon>Streptomycetaceae</taxon>
        <taxon>Streptomyces</taxon>
    </lineage>
</organism>
<name>A0ABW7YIG2_STRCE</name>
<comment type="caution">
    <text evidence="1">The sequence shown here is derived from an EMBL/GenBank/DDBJ whole genome shotgun (WGS) entry which is preliminary data.</text>
</comment>
<dbReference type="EMBL" id="JBITDC010000035">
    <property type="protein sequence ID" value="MFI5681904.1"/>
    <property type="molecule type" value="Genomic_DNA"/>
</dbReference>
<dbReference type="Proteomes" id="UP001612415">
    <property type="component" value="Unassembled WGS sequence"/>
</dbReference>
<sequence>MTETALASLQDACRRGELRRLLDWIPEVYHSIGGGEAVIPDALLYYRSGSQSGDGWSMVRAFMEVDRATMGPERLAAKNGAYARLHGYVPATPPGRRRPAFDQEPQEEWRRHHPLFPRVLFVLDGTGPAGIETRIRALHAAARDLAPSDFRHTVHVLAAPLSGPGNGSDSRLTADSLLAAYPCNQLRLLH</sequence>
<reference evidence="1 2" key="1">
    <citation type="submission" date="2024-10" db="EMBL/GenBank/DDBJ databases">
        <title>The Natural Products Discovery Center: Release of the First 8490 Sequenced Strains for Exploring Actinobacteria Biosynthetic Diversity.</title>
        <authorList>
            <person name="Kalkreuter E."/>
            <person name="Kautsar S.A."/>
            <person name="Yang D."/>
            <person name="Bader C.D."/>
            <person name="Teijaro C.N."/>
            <person name="Fluegel L."/>
            <person name="Davis C.M."/>
            <person name="Simpson J.R."/>
            <person name="Lauterbach L."/>
            <person name="Steele A.D."/>
            <person name="Gui C."/>
            <person name="Meng S."/>
            <person name="Li G."/>
            <person name="Viehrig K."/>
            <person name="Ye F."/>
            <person name="Su P."/>
            <person name="Kiefer A.F."/>
            <person name="Nichols A."/>
            <person name="Cepeda A.J."/>
            <person name="Yan W."/>
            <person name="Fan B."/>
            <person name="Jiang Y."/>
            <person name="Adhikari A."/>
            <person name="Zheng C.-J."/>
            <person name="Schuster L."/>
            <person name="Cowan T.M."/>
            <person name="Smanski M.J."/>
            <person name="Chevrette M.G."/>
            <person name="De Carvalho L.P.S."/>
            <person name="Shen B."/>
        </authorList>
    </citation>
    <scope>NUCLEOTIDE SEQUENCE [LARGE SCALE GENOMIC DNA]</scope>
    <source>
        <strain evidence="1 2">NPDC051599</strain>
    </source>
</reference>
<protein>
    <submittedName>
        <fullName evidence="1">Replication-relaxation family protein</fullName>
    </submittedName>
</protein>
<evidence type="ECO:0000313" key="1">
    <source>
        <dbReference type="EMBL" id="MFI5681904.1"/>
    </source>
</evidence>
<proteinExistence type="predicted"/>
<evidence type="ECO:0000313" key="2">
    <source>
        <dbReference type="Proteomes" id="UP001612415"/>
    </source>
</evidence>